<gene>
    <name evidence="1" type="ORF">LARSCL_LOCUS1273</name>
</gene>
<organism evidence="1 2">
    <name type="scientific">Larinioides sclopetarius</name>
    <dbReference type="NCBI Taxonomy" id="280406"/>
    <lineage>
        <taxon>Eukaryota</taxon>
        <taxon>Metazoa</taxon>
        <taxon>Ecdysozoa</taxon>
        <taxon>Arthropoda</taxon>
        <taxon>Chelicerata</taxon>
        <taxon>Arachnida</taxon>
        <taxon>Araneae</taxon>
        <taxon>Araneomorphae</taxon>
        <taxon>Entelegynae</taxon>
        <taxon>Araneoidea</taxon>
        <taxon>Araneidae</taxon>
        <taxon>Larinioides</taxon>
    </lineage>
</organism>
<protein>
    <submittedName>
        <fullName evidence="1">Uncharacterized protein</fullName>
    </submittedName>
</protein>
<dbReference type="EMBL" id="CAXIEN010000007">
    <property type="protein sequence ID" value="CAL1262918.1"/>
    <property type="molecule type" value="Genomic_DNA"/>
</dbReference>
<proteinExistence type="predicted"/>
<name>A0AAV1YVH6_9ARAC</name>
<dbReference type="Proteomes" id="UP001497382">
    <property type="component" value="Unassembled WGS sequence"/>
</dbReference>
<sequence length="47" mass="5282">MFRIGNDIKLRSLKMLISSSAKCLLIGRVKFLIYLRLTANPTLGTKS</sequence>
<evidence type="ECO:0000313" key="2">
    <source>
        <dbReference type="Proteomes" id="UP001497382"/>
    </source>
</evidence>
<accession>A0AAV1YVH6</accession>
<dbReference type="AlphaFoldDB" id="A0AAV1YVH6"/>
<reference evidence="1 2" key="1">
    <citation type="submission" date="2024-04" db="EMBL/GenBank/DDBJ databases">
        <authorList>
            <person name="Rising A."/>
            <person name="Reimegard J."/>
            <person name="Sonavane S."/>
            <person name="Akerstrom W."/>
            <person name="Nylinder S."/>
            <person name="Hedman E."/>
            <person name="Kallberg Y."/>
        </authorList>
    </citation>
    <scope>NUCLEOTIDE SEQUENCE [LARGE SCALE GENOMIC DNA]</scope>
</reference>
<comment type="caution">
    <text evidence="1">The sequence shown here is derived from an EMBL/GenBank/DDBJ whole genome shotgun (WGS) entry which is preliminary data.</text>
</comment>
<evidence type="ECO:0000313" key="1">
    <source>
        <dbReference type="EMBL" id="CAL1262918.1"/>
    </source>
</evidence>
<keyword evidence="2" id="KW-1185">Reference proteome</keyword>